<dbReference type="AlphaFoldDB" id="Q0SJJ2"/>
<accession>Q0SJJ2</accession>
<reference evidence="2" key="1">
    <citation type="journal article" date="2006" name="Proc. Natl. Acad. Sci. U.S.A.">
        <title>The complete genome of Rhodococcus sp. RHA1 provides insights into a catabolic powerhouse.</title>
        <authorList>
            <person name="McLeod M.P."/>
            <person name="Warren R.L."/>
            <person name="Hsiao W.W.L."/>
            <person name="Araki N."/>
            <person name="Myhre M."/>
            <person name="Fernandes C."/>
            <person name="Miyazawa D."/>
            <person name="Wong W."/>
            <person name="Lillquist A.L."/>
            <person name="Wang D."/>
            <person name="Dosanjh M."/>
            <person name="Hara H."/>
            <person name="Petrescu A."/>
            <person name="Morin R.D."/>
            <person name="Yang G."/>
            <person name="Stott J.M."/>
            <person name="Schein J.E."/>
            <person name="Shin H."/>
            <person name="Smailus D."/>
            <person name="Siddiqui A.S."/>
            <person name="Marra M.A."/>
            <person name="Jones S.J.M."/>
            <person name="Holt R."/>
            <person name="Brinkman F.S.L."/>
            <person name="Miyauchi K."/>
            <person name="Fukuda M."/>
            <person name="Davies J.E."/>
            <person name="Mohn W.W."/>
            <person name="Eltis L.D."/>
        </authorList>
    </citation>
    <scope>NUCLEOTIDE SEQUENCE [LARGE SCALE GENOMIC DNA]</scope>
    <source>
        <strain evidence="2">RHA1</strain>
    </source>
</reference>
<organism evidence="1 2">
    <name type="scientific">Rhodococcus jostii (strain RHA1)</name>
    <dbReference type="NCBI Taxonomy" id="101510"/>
    <lineage>
        <taxon>Bacteria</taxon>
        <taxon>Bacillati</taxon>
        <taxon>Actinomycetota</taxon>
        <taxon>Actinomycetes</taxon>
        <taxon>Mycobacteriales</taxon>
        <taxon>Nocardiaceae</taxon>
        <taxon>Rhodococcus</taxon>
    </lineage>
</organism>
<protein>
    <submittedName>
        <fullName evidence="1">Probable dehydrogenase</fullName>
    </submittedName>
</protein>
<name>Q0SJJ2_RHOJR</name>
<evidence type="ECO:0000313" key="2">
    <source>
        <dbReference type="Proteomes" id="UP000008710"/>
    </source>
</evidence>
<evidence type="ECO:0000313" key="1">
    <source>
        <dbReference type="EMBL" id="ABG92294.1"/>
    </source>
</evidence>
<dbReference type="KEGG" id="rha:RHA1_ro00458"/>
<dbReference type="eggNOG" id="COG1233">
    <property type="taxonomic scope" value="Bacteria"/>
</dbReference>
<sequence length="172" mass="18461">MGFAGASSAPAAPLGTGPTPEIGYGPRCGGEAYAHAHAPTLRRNATDAILDQIERFAPGFRDQILATEVRSATDIDTYNPNYVGGDTLTGRNDPLQVVMRPRISLDPYRTGIPGTYLCSAATPPGWFLPLVTFMLSPALVPILIHGCGHLYDNLRPTAPIENARERDCDRTV</sequence>
<proteinExistence type="predicted"/>
<gene>
    <name evidence="1" type="ordered locus">RHA1_ro00458</name>
</gene>
<dbReference type="EMBL" id="CP000431">
    <property type="protein sequence ID" value="ABG92294.1"/>
    <property type="molecule type" value="Genomic_DNA"/>
</dbReference>
<dbReference type="Proteomes" id="UP000008710">
    <property type="component" value="Chromosome"/>
</dbReference>
<dbReference type="PANTHER" id="PTHR10668:SF105">
    <property type="entry name" value="DEHYDROGENASE-RELATED"/>
    <property type="match status" value="1"/>
</dbReference>
<dbReference type="HOGENOM" id="CLU_1554069_0_0_11"/>
<dbReference type="PANTHER" id="PTHR10668">
    <property type="entry name" value="PHYTOENE DEHYDROGENASE"/>
    <property type="match status" value="1"/>
</dbReference>